<dbReference type="EMBL" id="PIPL01000001">
    <property type="protein sequence ID" value="RUO25215.1"/>
    <property type="molecule type" value="Genomic_DNA"/>
</dbReference>
<dbReference type="AlphaFoldDB" id="A0A432W569"/>
<keyword evidence="3" id="KW-1185">Reference proteome</keyword>
<reference evidence="2 3" key="1">
    <citation type="journal article" date="2011" name="Front. Microbiol.">
        <title>Genomic signatures of strain selection and enhancement in Bacillus atrophaeus var. globigii, a historical biowarfare simulant.</title>
        <authorList>
            <person name="Gibbons H.S."/>
            <person name="Broomall S.M."/>
            <person name="McNew L.A."/>
            <person name="Daligault H."/>
            <person name="Chapman C."/>
            <person name="Bruce D."/>
            <person name="Karavis M."/>
            <person name="Krepps M."/>
            <person name="McGregor P.A."/>
            <person name="Hong C."/>
            <person name="Park K.H."/>
            <person name="Akmal A."/>
            <person name="Feldman A."/>
            <person name="Lin J.S."/>
            <person name="Chang W.E."/>
            <person name="Higgs B.W."/>
            <person name="Demirev P."/>
            <person name="Lindquist J."/>
            <person name="Liem A."/>
            <person name="Fochler E."/>
            <person name="Read T.D."/>
            <person name="Tapia R."/>
            <person name="Johnson S."/>
            <person name="Bishop-Lilly K.A."/>
            <person name="Detter C."/>
            <person name="Han C."/>
            <person name="Sozhamannan S."/>
            <person name="Rosenzweig C.N."/>
            <person name="Skowronski E.W."/>
        </authorList>
    </citation>
    <scope>NUCLEOTIDE SEQUENCE [LARGE SCALE GENOMIC DNA]</scope>
    <source>
        <strain evidence="2 3">MLST1</strain>
    </source>
</reference>
<dbReference type="OrthoDB" id="6400195at2"/>
<dbReference type="Proteomes" id="UP000288293">
    <property type="component" value="Unassembled WGS sequence"/>
</dbReference>
<evidence type="ECO:0000313" key="3">
    <source>
        <dbReference type="Proteomes" id="UP000288293"/>
    </source>
</evidence>
<accession>A0A432W569</accession>
<feature type="domain" description="TadE-like" evidence="1">
    <location>
        <begin position="5"/>
        <end position="44"/>
    </location>
</feature>
<sequence>MKCKGQSMLETLIVLPLFLLMLAAAVQGLWILLAQQMLQAASLHVVRQASLTGGDSLAMLQVLESRMRPLPGSRLHIPDIKRLHPSDRLIREQGDRVVSEGRVFYQLSSDFAGARLASLHETEREAWLRARIFKVGITWCQSLLVPMMAQTLQPFLRSSTSPAQQYCNLQSSGREPMLAIQVTAATQMIAPLEIAGAITD</sequence>
<protein>
    <recommendedName>
        <fullName evidence="1">TadE-like domain-containing protein</fullName>
    </recommendedName>
</protein>
<comment type="caution">
    <text evidence="2">The sequence shown here is derived from an EMBL/GenBank/DDBJ whole genome shotgun (WGS) entry which is preliminary data.</text>
</comment>
<dbReference type="InterPro" id="IPR012495">
    <property type="entry name" value="TadE-like_dom"/>
</dbReference>
<dbReference type="RefSeq" id="WP_126801912.1">
    <property type="nucleotide sequence ID" value="NZ_PIPL01000001.1"/>
</dbReference>
<dbReference type="Pfam" id="PF07811">
    <property type="entry name" value="TadE"/>
    <property type="match status" value="1"/>
</dbReference>
<organism evidence="2 3">
    <name type="scientific">Aliidiomarina minuta</name>
    <dbReference type="NCBI Taxonomy" id="880057"/>
    <lineage>
        <taxon>Bacteria</taxon>
        <taxon>Pseudomonadati</taxon>
        <taxon>Pseudomonadota</taxon>
        <taxon>Gammaproteobacteria</taxon>
        <taxon>Alteromonadales</taxon>
        <taxon>Idiomarinaceae</taxon>
        <taxon>Aliidiomarina</taxon>
    </lineage>
</organism>
<name>A0A432W569_9GAMM</name>
<proteinExistence type="predicted"/>
<evidence type="ECO:0000259" key="1">
    <source>
        <dbReference type="Pfam" id="PF07811"/>
    </source>
</evidence>
<gene>
    <name evidence="2" type="ORF">CWE09_00260</name>
</gene>
<evidence type="ECO:0000313" key="2">
    <source>
        <dbReference type="EMBL" id="RUO25215.1"/>
    </source>
</evidence>